<protein>
    <submittedName>
        <fullName evidence="2">Uncharacterized protein</fullName>
    </submittedName>
</protein>
<feature type="region of interest" description="Disordered" evidence="1">
    <location>
        <begin position="628"/>
        <end position="649"/>
    </location>
</feature>
<feature type="compositionally biased region" description="Polar residues" evidence="1">
    <location>
        <begin position="1045"/>
        <end position="1060"/>
    </location>
</feature>
<dbReference type="EMBL" id="LSMT01000375">
    <property type="protein sequence ID" value="PFX19141.1"/>
    <property type="molecule type" value="Genomic_DNA"/>
</dbReference>
<feature type="compositionally biased region" description="Basic and acidic residues" evidence="1">
    <location>
        <begin position="1022"/>
        <end position="1033"/>
    </location>
</feature>
<accession>A0A2B4RNF1</accession>
<sequence>MRSAPALFLTDDRCKLIPSRLNSLPLTMAAHSGEIYVENVNNEPFLSKRRKDPDATIRKSVVVLRTKDVRIFDDRVYMPTTIDMAHLKKAHMGQFKRDILISSNMTKIDVKETLESHFPVLSGRRFYCASVVDQRTRLEFHGERRIWDGRYIKRTIKGNSALYVFIEEDNEKGDSEHESLIEQAGMKRSFDQITTSRELTESDSGYESLREQTGIKRSFDQITTSEELTSSVSPEKMSLSSMNSPAQPSSEKLPGVLPIHDIPSLNNSSYPTLVLGQADKGAEKSEVELSNERPPMNLQQTSVTQSILLLPNTMGGVPIILVPNAGGIPVAPVLPVGNNALNTVPAQQSFEMPLLLDSDNTGLQSVPQASTLTPQLQSLDDSIASSQQSQNTVTAESSLERSLGALTTAHTTEISQQGGPESNRTDLVGGQQETENLKSGDQERQSDIENTDSFPIAEKEPESSGPSTLPTPDVEPLSSEDLGVGFETSLTSKGGSPQNVTKVKAAVKEGVYFRNVMLLKKNELASGEGKVYMPTTIEMARMRKPKTRQYQKSVQFSKDMSAEMVRSKIQETFPFLDKSGRFSCASISNQDSTLQFHGSPRVWDGKTLRRILKGNSALYIVSEESQTEIRGTRKPECTPEHLSGSKSKDTHLDEDLTIQSLPQGPAIDWDEFSLTDTVEADNRGGLSVLSDVASKIRAAVTDKKSITMIPNRSSIKGGVEFVVIFTEALPLDLSVAFAKFEDIGTVELEKKNSHNLIGKVPASLKPGLVTVRVTSTTNVYLGETLFEYWDETRDTLRRLVRDGDMQRLFFSLWAQNIDPLPPPEPLHDVSTLVREPVNESVCEGIDEATSTDSSDDENPRNVNENGCNGEDEATSSDDGDQVNESGYDGEDEATLSDDRDQVNESGYDGEDEATLSDDRDQVREPVNGSGYEGNDEATSTDSSDDKKLHTVNENGYDGEDEATLSDDGNQVFAVASKEQRGETSVSVEKLLYSASTGVQEDLEKMPYHGYETGARITPSCTHRRENEQERDGTCRSGPEILADDPQQNAQSIESLNSDQNRSPDKTGRREETSRNGTSDVLPLQQERTDSLEGSIT</sequence>
<dbReference type="OrthoDB" id="5971885at2759"/>
<feature type="compositionally biased region" description="Polar residues" evidence="1">
    <location>
        <begin position="488"/>
        <end position="498"/>
    </location>
</feature>
<feature type="compositionally biased region" description="Basic and acidic residues" evidence="1">
    <location>
        <begin position="1061"/>
        <end position="1073"/>
    </location>
</feature>
<feature type="region of interest" description="Disordered" evidence="1">
    <location>
        <begin position="1010"/>
        <end position="1096"/>
    </location>
</feature>
<comment type="caution">
    <text evidence="2">The sequence shown here is derived from an EMBL/GenBank/DDBJ whole genome shotgun (WGS) entry which is preliminary data.</text>
</comment>
<dbReference type="Proteomes" id="UP000225706">
    <property type="component" value="Unassembled WGS sequence"/>
</dbReference>
<organism evidence="2 3">
    <name type="scientific">Stylophora pistillata</name>
    <name type="common">Smooth cauliflower coral</name>
    <dbReference type="NCBI Taxonomy" id="50429"/>
    <lineage>
        <taxon>Eukaryota</taxon>
        <taxon>Metazoa</taxon>
        <taxon>Cnidaria</taxon>
        <taxon>Anthozoa</taxon>
        <taxon>Hexacorallia</taxon>
        <taxon>Scleractinia</taxon>
        <taxon>Astrocoeniina</taxon>
        <taxon>Pocilloporidae</taxon>
        <taxon>Stylophora</taxon>
    </lineage>
</organism>
<feature type="region of interest" description="Disordered" evidence="1">
    <location>
        <begin position="192"/>
        <end position="252"/>
    </location>
</feature>
<proteinExistence type="predicted"/>
<feature type="compositionally biased region" description="Basic and acidic residues" evidence="1">
    <location>
        <begin position="630"/>
        <end position="639"/>
    </location>
</feature>
<evidence type="ECO:0000313" key="3">
    <source>
        <dbReference type="Proteomes" id="UP000225706"/>
    </source>
</evidence>
<feature type="region of interest" description="Disordered" evidence="1">
    <location>
        <begin position="434"/>
        <end position="498"/>
    </location>
</feature>
<feature type="region of interest" description="Disordered" evidence="1">
    <location>
        <begin position="846"/>
        <end position="968"/>
    </location>
</feature>
<dbReference type="AlphaFoldDB" id="A0A2B4RNF1"/>
<keyword evidence="3" id="KW-1185">Reference proteome</keyword>
<gene>
    <name evidence="2" type="ORF">AWC38_SpisGene16460</name>
</gene>
<name>A0A2B4RNF1_STYPI</name>
<feature type="compositionally biased region" description="Acidic residues" evidence="1">
    <location>
        <begin position="869"/>
        <end position="895"/>
    </location>
</feature>
<feature type="compositionally biased region" description="Basic and acidic residues" evidence="1">
    <location>
        <begin position="208"/>
        <end position="219"/>
    </location>
</feature>
<feature type="compositionally biased region" description="Polar residues" evidence="1">
    <location>
        <begin position="192"/>
        <end position="205"/>
    </location>
</feature>
<evidence type="ECO:0000313" key="2">
    <source>
        <dbReference type="EMBL" id="PFX19141.1"/>
    </source>
</evidence>
<evidence type="ECO:0000256" key="1">
    <source>
        <dbReference type="SAM" id="MobiDB-lite"/>
    </source>
</evidence>
<feature type="compositionally biased region" description="Polar residues" evidence="1">
    <location>
        <begin position="220"/>
        <end position="250"/>
    </location>
</feature>
<reference evidence="3" key="1">
    <citation type="journal article" date="2017" name="bioRxiv">
        <title>Comparative analysis of the genomes of Stylophora pistillata and Acropora digitifera provides evidence for extensive differences between species of corals.</title>
        <authorList>
            <person name="Voolstra C.R."/>
            <person name="Li Y."/>
            <person name="Liew Y.J."/>
            <person name="Baumgarten S."/>
            <person name="Zoccola D."/>
            <person name="Flot J.-F."/>
            <person name="Tambutte S."/>
            <person name="Allemand D."/>
            <person name="Aranda M."/>
        </authorList>
    </citation>
    <scope>NUCLEOTIDE SEQUENCE [LARGE SCALE GENOMIC DNA]</scope>
</reference>
<feature type="compositionally biased region" description="Basic and acidic residues" evidence="1">
    <location>
        <begin position="435"/>
        <end position="447"/>
    </location>
</feature>